<gene>
    <name evidence="11" type="primary">OR5</name>
</gene>
<feature type="transmembrane region" description="Helical" evidence="10">
    <location>
        <begin position="290"/>
        <end position="310"/>
    </location>
</feature>
<keyword evidence="6 10" id="KW-1133">Transmembrane helix</keyword>
<dbReference type="EMBL" id="KY750558">
    <property type="protein sequence ID" value="ATV96625.1"/>
    <property type="molecule type" value="mRNA"/>
</dbReference>
<keyword evidence="7 10" id="KW-0472">Membrane</keyword>
<dbReference type="Pfam" id="PF02949">
    <property type="entry name" value="7tm_6"/>
    <property type="match status" value="1"/>
</dbReference>
<dbReference type="GO" id="GO:0005886">
    <property type="term" value="C:plasma membrane"/>
    <property type="evidence" value="ECO:0007669"/>
    <property type="project" value="UniProtKB-SubCell"/>
</dbReference>
<reference evidence="11" key="1">
    <citation type="journal article" date="2017" name="Mol. Biol. Evol.">
        <title>Characterization of Odorant Receptors from a Non-ditrysian Moth, Eriocrania semipurpurella Sheds Light on the Origin of Sex Pheromone Receptors in Lepidoptera.</title>
        <authorList>
            <person name="Yuvaraj J.K."/>
            <person name="Corcoran J.A."/>
            <person name="Andersson M.N."/>
            <person name="Newcomb R.D."/>
            <person name="Anderbrant O."/>
            <person name="Lofstedt C."/>
        </authorList>
    </citation>
    <scope>NUCLEOTIDE SEQUENCE</scope>
    <source>
        <tissue evidence="11">Antenna</tissue>
    </source>
</reference>
<keyword evidence="5 10" id="KW-0552">Olfaction</keyword>
<evidence type="ECO:0000256" key="7">
    <source>
        <dbReference type="ARBA" id="ARBA00023136"/>
    </source>
</evidence>
<feature type="transmembrane region" description="Helical" evidence="10">
    <location>
        <begin position="386"/>
        <end position="410"/>
    </location>
</feature>
<accession>A0A2H4NTA6</accession>
<evidence type="ECO:0000256" key="9">
    <source>
        <dbReference type="ARBA" id="ARBA00023224"/>
    </source>
</evidence>
<evidence type="ECO:0000256" key="6">
    <source>
        <dbReference type="ARBA" id="ARBA00022989"/>
    </source>
</evidence>
<keyword evidence="8 10" id="KW-0675">Receptor</keyword>
<dbReference type="InterPro" id="IPR004117">
    <property type="entry name" value="7tm6_olfct_rcpt"/>
</dbReference>
<sequence>MVYEDQLHAGLKSLHNILRPGGTWPSKNTKFIHSVNKVFGVFSVLYYGGIAVSELTCIINNYGDLHEMTEAATAFFTTFTTSIKLAAMYIQQKKLQYIISVMIQSDYSTEIPIVNHVHSSEFLTGSLQELKSFLDKSMDDAVKECKRLFNTLGPAVNGTLVGYMFTPLLAILYAYIKKDEDFQRSLPFPTYMPFNWQTNPWLYVVGYTLSIPAATYTAQGYLGIDWIFGCTMIMTNRQFLILENIIKNIDVYARDINPDDVEETCCRLLYQCMEHHDRLMTKTKEINNTLGFPFLVQFLCGSLTYCLLAFKTSIELDRPGRLVTYFAFFFAISFQLLLYTYYGEKVITLTLNLADAAYDTNWPDHSNKFKNCIRMLMRQTQRQSRLSALGFIDLCLPTFTSILSTAMSYFTLLSSMGAE</sequence>
<evidence type="ECO:0000256" key="1">
    <source>
        <dbReference type="ARBA" id="ARBA00004651"/>
    </source>
</evidence>
<comment type="similarity">
    <text evidence="10">Belongs to the insect chemoreceptor superfamily. Heteromeric odorant receptor channel (TC 1.A.69) family.</text>
</comment>
<dbReference type="GO" id="GO:0004984">
    <property type="term" value="F:olfactory receptor activity"/>
    <property type="evidence" value="ECO:0007669"/>
    <property type="project" value="InterPro"/>
</dbReference>
<feature type="transmembrane region" description="Helical" evidence="10">
    <location>
        <begin position="155"/>
        <end position="176"/>
    </location>
</feature>
<comment type="subcellular location">
    <subcellularLocation>
        <location evidence="1 10">Cell membrane</location>
        <topology evidence="1 10">Multi-pass membrane protein</topology>
    </subcellularLocation>
</comment>
<feature type="transmembrane region" description="Helical" evidence="10">
    <location>
        <begin position="322"/>
        <end position="342"/>
    </location>
</feature>
<evidence type="ECO:0000256" key="4">
    <source>
        <dbReference type="ARBA" id="ARBA00022692"/>
    </source>
</evidence>
<keyword evidence="3 10" id="KW-0716">Sensory transduction</keyword>
<evidence type="ECO:0000256" key="2">
    <source>
        <dbReference type="ARBA" id="ARBA00022475"/>
    </source>
</evidence>
<evidence type="ECO:0000256" key="10">
    <source>
        <dbReference type="RuleBase" id="RU351113"/>
    </source>
</evidence>
<protein>
    <recommendedName>
        <fullName evidence="10">Odorant receptor</fullName>
    </recommendedName>
</protein>
<proteinExistence type="evidence at transcript level"/>
<evidence type="ECO:0000256" key="8">
    <source>
        <dbReference type="ARBA" id="ARBA00023170"/>
    </source>
</evidence>
<evidence type="ECO:0000256" key="3">
    <source>
        <dbReference type="ARBA" id="ARBA00022606"/>
    </source>
</evidence>
<keyword evidence="4 10" id="KW-0812">Transmembrane</keyword>
<comment type="caution">
    <text evidence="10">Lacks conserved residue(s) required for the propagation of feature annotation.</text>
</comment>
<evidence type="ECO:0000256" key="5">
    <source>
        <dbReference type="ARBA" id="ARBA00022725"/>
    </source>
</evidence>
<dbReference type="GO" id="GO:0007165">
    <property type="term" value="P:signal transduction"/>
    <property type="evidence" value="ECO:0007669"/>
    <property type="project" value="UniProtKB-KW"/>
</dbReference>
<dbReference type="AlphaFoldDB" id="A0A2H4NTA6"/>
<keyword evidence="9 10" id="KW-0807">Transducer</keyword>
<keyword evidence="2" id="KW-1003">Cell membrane</keyword>
<dbReference type="PANTHER" id="PTHR21137:SF35">
    <property type="entry name" value="ODORANT RECEPTOR 19A-RELATED"/>
    <property type="match status" value="1"/>
</dbReference>
<dbReference type="PANTHER" id="PTHR21137">
    <property type="entry name" value="ODORANT RECEPTOR"/>
    <property type="match status" value="1"/>
</dbReference>
<evidence type="ECO:0000313" key="11">
    <source>
        <dbReference type="EMBL" id="ATV96625.1"/>
    </source>
</evidence>
<dbReference type="GO" id="GO:0005549">
    <property type="term" value="F:odorant binding"/>
    <property type="evidence" value="ECO:0007669"/>
    <property type="project" value="InterPro"/>
</dbReference>
<name>A0A2H4NTA6_9NEOP</name>
<organism evidence="11">
    <name type="scientific">Eriocrania semipurpurella</name>
    <dbReference type="NCBI Taxonomy" id="41180"/>
    <lineage>
        <taxon>Eukaryota</taxon>
        <taxon>Metazoa</taxon>
        <taxon>Ecdysozoa</taxon>
        <taxon>Arthropoda</taxon>
        <taxon>Hexapoda</taxon>
        <taxon>Insecta</taxon>
        <taxon>Pterygota</taxon>
        <taxon>Neoptera</taxon>
        <taxon>Endopterygota</taxon>
        <taxon>Lepidoptera</taxon>
        <taxon>Glossata</taxon>
        <taxon>Eriocranioidea</taxon>
        <taxon>Eriocraniidae</taxon>
        <taxon>Eriocrania</taxon>
    </lineage>
</organism>